<organism evidence="1 2">
    <name type="scientific">Aureimonas pseudogalii</name>
    <dbReference type="NCBI Taxonomy" id="1744844"/>
    <lineage>
        <taxon>Bacteria</taxon>
        <taxon>Pseudomonadati</taxon>
        <taxon>Pseudomonadota</taxon>
        <taxon>Alphaproteobacteria</taxon>
        <taxon>Hyphomicrobiales</taxon>
        <taxon>Aurantimonadaceae</taxon>
        <taxon>Aureimonas</taxon>
    </lineage>
</organism>
<keyword evidence="1" id="KW-0808">Transferase</keyword>
<proteinExistence type="predicted"/>
<dbReference type="EMBL" id="JACIEK010000001">
    <property type="protein sequence ID" value="MBB3997489.1"/>
    <property type="molecule type" value="Genomic_DNA"/>
</dbReference>
<evidence type="ECO:0000313" key="1">
    <source>
        <dbReference type="EMBL" id="MBB3997489.1"/>
    </source>
</evidence>
<dbReference type="Proteomes" id="UP000542776">
    <property type="component" value="Unassembled WGS sequence"/>
</dbReference>
<keyword evidence="2" id="KW-1185">Reference proteome</keyword>
<dbReference type="Pfam" id="PF13671">
    <property type="entry name" value="AAA_33"/>
    <property type="match status" value="1"/>
</dbReference>
<accession>A0A7W6H4N9</accession>
<dbReference type="InterPro" id="IPR027417">
    <property type="entry name" value="P-loop_NTPase"/>
</dbReference>
<name>A0A7W6H4N9_9HYPH</name>
<comment type="caution">
    <text evidence="1">The sequence shown here is derived from an EMBL/GenBank/DDBJ whole genome shotgun (WGS) entry which is preliminary data.</text>
</comment>
<dbReference type="GO" id="GO:0016301">
    <property type="term" value="F:kinase activity"/>
    <property type="evidence" value="ECO:0007669"/>
    <property type="project" value="UniProtKB-KW"/>
</dbReference>
<protein>
    <submittedName>
        <fullName evidence="1">Putative kinase</fullName>
    </submittedName>
</protein>
<evidence type="ECO:0000313" key="2">
    <source>
        <dbReference type="Proteomes" id="UP000542776"/>
    </source>
</evidence>
<reference evidence="1 2" key="1">
    <citation type="submission" date="2020-08" db="EMBL/GenBank/DDBJ databases">
        <title>Genomic Encyclopedia of Type Strains, Phase IV (KMG-IV): sequencing the most valuable type-strain genomes for metagenomic binning, comparative biology and taxonomic classification.</title>
        <authorList>
            <person name="Goeker M."/>
        </authorList>
    </citation>
    <scope>NUCLEOTIDE SEQUENCE [LARGE SCALE GENOMIC DNA]</scope>
    <source>
        <strain evidence="1 2">DSM 102238</strain>
    </source>
</reference>
<sequence>MVDMSLFWSLPGPSAFVSDVVTATNSKGVCAVEVPRYCPPGMVQAIVAAFETAGLMPVHRVEPRSRGSAVHQVALATGAGESTMRSVAGFFDLPDLRGSVILVDAIAASLWPFWTPFVRSFASERRRKEGFLLPGIVVLVPQDVPRSVLDRLFPEACIPWRGCVSASDIRSYVQSKTRASPADDLLQRCANEVAISLGGYDPVLAQALCDLDPEGALDPWEFLKNNYRQFEGNHPHWANGLVDYMDDQPFIHTAALVAAGDRKMFDVRRWRAVSGSIIDFAAMACRHFADAYAAVIETRLPYTAPSYGNRPPKVISHRYGLETSHLRSCLYGVLERDDVEFLKAVASVRNDVAHNEVPPAHVIRSISDAWAAYLSREALAVRGWSWPRCGQKLVMTVGPSGGGKSTWVANNHRPEEIVSTDNIRIELGGTLHNSGSQERVFQIAFRRLSNRLARGETVVFDATNLKRTDRLRVVDLVPPDLEVVYVVVDRPMESKRADGGWRNEREGLLDAHALRFTSELDNILAGDGRSNVNVRDLRLL</sequence>
<gene>
    <name evidence="1" type="ORF">GGR04_001310</name>
</gene>
<dbReference type="AlphaFoldDB" id="A0A7W6H4N9"/>
<keyword evidence="1" id="KW-0418">Kinase</keyword>
<dbReference type="SUPFAM" id="SSF52540">
    <property type="entry name" value="P-loop containing nucleoside triphosphate hydrolases"/>
    <property type="match status" value="1"/>
</dbReference>
<dbReference type="Gene3D" id="3.40.50.300">
    <property type="entry name" value="P-loop containing nucleotide triphosphate hydrolases"/>
    <property type="match status" value="1"/>
</dbReference>